<proteinExistence type="predicted"/>
<feature type="compositionally biased region" description="Polar residues" evidence="2">
    <location>
        <begin position="640"/>
        <end position="674"/>
    </location>
</feature>
<dbReference type="Gene3D" id="3.10.20.470">
    <property type="match status" value="2"/>
</dbReference>
<dbReference type="AlphaFoldDB" id="A0A0R1RDF2"/>
<evidence type="ECO:0000256" key="2">
    <source>
        <dbReference type="SAM" id="MobiDB-lite"/>
    </source>
</evidence>
<evidence type="ECO:0000259" key="4">
    <source>
        <dbReference type="Pfam" id="PF17965"/>
    </source>
</evidence>
<evidence type="ECO:0000259" key="5">
    <source>
        <dbReference type="Pfam" id="PF17966"/>
    </source>
</evidence>
<feature type="compositionally biased region" description="Low complexity" evidence="2">
    <location>
        <begin position="528"/>
        <end position="565"/>
    </location>
</feature>
<keyword evidence="7" id="KW-1185">Reference proteome</keyword>
<feature type="chain" id="PRO_5039528166" evidence="3">
    <location>
        <begin position="43"/>
        <end position="724"/>
    </location>
</feature>
<dbReference type="RefSeq" id="WP_057890399.1">
    <property type="nucleotide sequence ID" value="NZ_AZFE01000032.1"/>
</dbReference>
<protein>
    <submittedName>
        <fullName evidence="6">Uncharacterized protein</fullName>
    </submittedName>
</protein>
<name>A0A0R1RDF2_9LACO</name>
<dbReference type="Proteomes" id="UP000051697">
    <property type="component" value="Unassembled WGS sequence"/>
</dbReference>
<dbReference type="InterPro" id="IPR041495">
    <property type="entry name" value="Mub_B2"/>
</dbReference>
<dbReference type="OrthoDB" id="2329774at2"/>
<dbReference type="InterPro" id="IPR041558">
    <property type="entry name" value="MucBP_2"/>
</dbReference>
<feature type="compositionally biased region" description="Low complexity" evidence="2">
    <location>
        <begin position="621"/>
        <end position="639"/>
    </location>
</feature>
<dbReference type="STRING" id="1423778.FC70_GL001471"/>
<evidence type="ECO:0000256" key="1">
    <source>
        <dbReference type="ARBA" id="ARBA00022729"/>
    </source>
</evidence>
<evidence type="ECO:0000313" key="6">
    <source>
        <dbReference type="EMBL" id="KRL54673.1"/>
    </source>
</evidence>
<gene>
    <name evidence="6" type="ORF">FC70_GL001471</name>
</gene>
<keyword evidence="1 3" id="KW-0732">Signal</keyword>
<feature type="domain" description="Mucin binding" evidence="4">
    <location>
        <begin position="120"/>
        <end position="190"/>
    </location>
</feature>
<dbReference type="EMBL" id="AZFE01000032">
    <property type="protein sequence ID" value="KRL54673.1"/>
    <property type="molecule type" value="Genomic_DNA"/>
</dbReference>
<feature type="compositionally biased region" description="Gly residues" evidence="2">
    <location>
        <begin position="694"/>
        <end position="703"/>
    </location>
</feature>
<feature type="domain" description="Mub B2-like" evidence="5">
    <location>
        <begin position="424"/>
        <end position="523"/>
    </location>
</feature>
<dbReference type="NCBIfam" id="TIGR03715">
    <property type="entry name" value="KxYKxGKxW"/>
    <property type="match status" value="1"/>
</dbReference>
<comment type="caution">
    <text evidence="6">The sequence shown here is derived from an EMBL/GenBank/DDBJ whole genome shotgun (WGS) entry which is preliminary data.</text>
</comment>
<dbReference type="PATRIC" id="fig|1423778.4.peg.1507"/>
<dbReference type="Gene3D" id="2.60.40.4300">
    <property type="match status" value="1"/>
</dbReference>
<feature type="domain" description="Mucin binding" evidence="4">
    <location>
        <begin position="333"/>
        <end position="409"/>
    </location>
</feature>
<accession>A0A0R1RDF2</accession>
<evidence type="ECO:0000256" key="3">
    <source>
        <dbReference type="SAM" id="SignalP"/>
    </source>
</evidence>
<evidence type="ECO:0000313" key="7">
    <source>
        <dbReference type="Proteomes" id="UP000051697"/>
    </source>
</evidence>
<feature type="region of interest" description="Disordered" evidence="2">
    <location>
        <begin position="527"/>
        <end position="589"/>
    </location>
</feature>
<dbReference type="Pfam" id="PF17965">
    <property type="entry name" value="MucBP_2"/>
    <property type="match status" value="2"/>
</dbReference>
<organism evidence="6 7">
    <name type="scientific">Paucilactobacillus oligofermentans DSM 15707 = LMG 22743</name>
    <dbReference type="NCBI Taxonomy" id="1423778"/>
    <lineage>
        <taxon>Bacteria</taxon>
        <taxon>Bacillati</taxon>
        <taxon>Bacillota</taxon>
        <taxon>Bacilli</taxon>
        <taxon>Lactobacillales</taxon>
        <taxon>Lactobacillaceae</taxon>
        <taxon>Paucilactobacillus</taxon>
    </lineage>
</organism>
<feature type="region of interest" description="Disordered" evidence="2">
    <location>
        <begin position="80"/>
        <end position="110"/>
    </location>
</feature>
<reference evidence="6 7" key="1">
    <citation type="journal article" date="2015" name="Genome Announc.">
        <title>Expanding the biotechnology potential of lactobacilli through comparative genomics of 213 strains and associated genera.</title>
        <authorList>
            <person name="Sun Z."/>
            <person name="Harris H.M."/>
            <person name="McCann A."/>
            <person name="Guo C."/>
            <person name="Argimon S."/>
            <person name="Zhang W."/>
            <person name="Yang X."/>
            <person name="Jeffery I.B."/>
            <person name="Cooney J.C."/>
            <person name="Kagawa T.F."/>
            <person name="Liu W."/>
            <person name="Song Y."/>
            <person name="Salvetti E."/>
            <person name="Wrobel A."/>
            <person name="Rasinkangas P."/>
            <person name="Parkhill J."/>
            <person name="Rea M.C."/>
            <person name="O'Sullivan O."/>
            <person name="Ritari J."/>
            <person name="Douillard F.P."/>
            <person name="Paul Ross R."/>
            <person name="Yang R."/>
            <person name="Briner A.E."/>
            <person name="Felis G.E."/>
            <person name="de Vos W.M."/>
            <person name="Barrangou R."/>
            <person name="Klaenhammer T.R."/>
            <person name="Caufield P.W."/>
            <person name="Cui Y."/>
            <person name="Zhang H."/>
            <person name="O'Toole P.W."/>
        </authorList>
    </citation>
    <scope>NUCLEOTIDE SEQUENCE [LARGE SCALE GENOMIC DNA]</scope>
    <source>
        <strain evidence="6 7">DSM 15707</strain>
    </source>
</reference>
<dbReference type="Pfam" id="PF19258">
    <property type="entry name" value="KxYKxGKxW_sig"/>
    <property type="match status" value="1"/>
</dbReference>
<feature type="signal peptide" evidence="3">
    <location>
        <begin position="1"/>
        <end position="42"/>
    </location>
</feature>
<sequence length="724" mass="77487">MRFNNKTKSDEIIRYRLYKSKKNWVITSTVFLSFFAASALNAVNLDVTHADTTVQTSTSGTPQVADSSASTSSALLSSSAADSSSSTTTTESSNIPTSAASTSDTESSSSLNDEQGLFISATISFIDDTNKSVLMNVKLSSFLNNLIEYDYNADINKYLNAGYYVVSNDIPSTGIVGSSQGNTYTIHLAHKLVTYNSGDSGLSSITGLDSLTKDLNVKDIITMPDGSTSTGSTFLIQLTRTVTADFTKRNADGSFSAEALSYSDWQTPNSMTTIDPGYTKLSGYTPKFNVSYSSNGVIVRINDDGSLNLKFDLSDKNLFAAIHRTINYIPDSQIIKINFIDDDNNGSNIQNIYLDGVTNSSIAYSVREQINELIANHYQLVSSNLPDNSIFTFDNLTDLDQVFNIHFKHDTKVLTATNPGNGDASMMKRDITETVNYVSEDGTVLADPTVKKMSFMRYGVEDLVTKAITYESSWILVAGSNTFNEISIPNIEGYNSDIKKIDSISDVEFDSHNFNYTVTFVKNHDKPTASSADSIDTDSESSGPVSSDADSSATDSESSATSNADLSSVPSSETSLKKLDSNSSSSDLTIIDIPNLNSSLDYNVNNKSSIPLDLSLHSSTAEIPSESSSQSEETAAESSNDATTTNTTQNRNYLNKSALEQESSFTSSGSNQTTHHIDANKVVASPSGSDDDGGGGGGAGGGNEDISLGSYFSSLAGTIIFAQA</sequence>
<dbReference type="Pfam" id="PF17966">
    <property type="entry name" value="Muc_B2"/>
    <property type="match status" value="1"/>
</dbReference>
<dbReference type="KEGG" id="lol:LACOL_1109"/>
<feature type="region of interest" description="Disordered" evidence="2">
    <location>
        <begin position="621"/>
        <end position="707"/>
    </location>
</feature>
<dbReference type="InterPro" id="IPR022263">
    <property type="entry name" value="KxYKxGKxW"/>
</dbReference>